<protein>
    <submittedName>
        <fullName evidence="8">UDP-3-O-acylglucosamine N-acyltransferase</fullName>
        <ecNumber evidence="8">2.3.1.-</ecNumber>
    </submittedName>
</protein>
<dbReference type="PANTHER" id="PTHR43378">
    <property type="entry name" value="UDP-3-O-ACYLGLUCOSAMINE N-ACYLTRANSFERASE"/>
    <property type="match status" value="1"/>
</dbReference>
<evidence type="ECO:0000256" key="4">
    <source>
        <dbReference type="ARBA" id="ARBA00022737"/>
    </source>
</evidence>
<dbReference type="EMBL" id="UNSC01000001">
    <property type="protein sequence ID" value="SZD71332.1"/>
    <property type="molecule type" value="Genomic_DNA"/>
</dbReference>
<evidence type="ECO:0000256" key="1">
    <source>
        <dbReference type="ARBA" id="ARBA00022516"/>
    </source>
</evidence>
<keyword evidence="4" id="KW-0677">Repeat</keyword>
<evidence type="ECO:0000256" key="3">
    <source>
        <dbReference type="ARBA" id="ARBA00022679"/>
    </source>
</evidence>
<evidence type="ECO:0000256" key="5">
    <source>
        <dbReference type="ARBA" id="ARBA00023098"/>
    </source>
</evidence>
<gene>
    <name evidence="8" type="primary">lpxD_2</name>
    <name evidence="8" type="ORF">SAMEA104719789_00429</name>
</gene>
<dbReference type="Proteomes" id="UP000262142">
    <property type="component" value="Unassembled WGS sequence"/>
</dbReference>
<reference evidence="8 9" key="1">
    <citation type="submission" date="2018-09" db="EMBL/GenBank/DDBJ databases">
        <authorList>
            <consortium name="Pathogen Informatics"/>
        </authorList>
    </citation>
    <scope>NUCLEOTIDE SEQUENCE [LARGE SCALE GENOMIC DNA]</scope>
    <source>
        <strain evidence="8 9">OH-22767</strain>
    </source>
</reference>
<dbReference type="EC" id="2.3.1.-" evidence="8"/>
<dbReference type="GO" id="GO:0009245">
    <property type="term" value="P:lipid A biosynthetic process"/>
    <property type="evidence" value="ECO:0007669"/>
    <property type="project" value="UniProtKB-KW"/>
</dbReference>
<dbReference type="PANTHER" id="PTHR43378:SF2">
    <property type="entry name" value="UDP-3-O-ACYLGLUCOSAMINE N-ACYLTRANSFERASE 1, MITOCHONDRIAL-RELATED"/>
    <property type="match status" value="1"/>
</dbReference>
<keyword evidence="2" id="KW-0441">Lipid A biosynthesis</keyword>
<dbReference type="AlphaFoldDB" id="A0A383TUI0"/>
<dbReference type="GO" id="GO:0016020">
    <property type="term" value="C:membrane"/>
    <property type="evidence" value="ECO:0007669"/>
    <property type="project" value="GOC"/>
</dbReference>
<dbReference type="RefSeq" id="WP_119058920.1">
    <property type="nucleotide sequence ID" value="NZ_UNSC01000001.1"/>
</dbReference>
<sequence length="314" mass="34019">MRFPQQQRLEDIAKIIQVEYVGDADFPVLGMNEIHRVKSGDIVFVDHPKYYDKALNSSATVILINKKVEAPRGKALLISEEPFQDFVKIGQHFNPEYRQKILQHPEIQIPASTHIAPNVFIGKNVKIGENCEIHSGVYLGKDTVIGNEVVIHPGTVLGGDAFYYKKTSKGFIKLKSIGNVVVEDGVEIGANCTIDRGVTSSTVIGKGSKLDNLIQIGHDTVLGERCLLASQVGIAGCCVIGNEVTFWGQSGTTSGISIGDGAVIGAKSGVAKSIEGGKLYMGMPAEEGKSAYRKYALLSRLPQIIKKIEQINLK</sequence>
<proteinExistence type="predicted"/>
<keyword evidence="3 8" id="KW-0808">Transferase</keyword>
<dbReference type="InterPro" id="IPR011004">
    <property type="entry name" value="Trimer_LpxA-like_sf"/>
</dbReference>
<dbReference type="GO" id="GO:0016410">
    <property type="term" value="F:N-acyltransferase activity"/>
    <property type="evidence" value="ECO:0007669"/>
    <property type="project" value="InterPro"/>
</dbReference>
<dbReference type="OrthoDB" id="9784739at2"/>
<keyword evidence="1" id="KW-0444">Lipid biosynthesis</keyword>
<evidence type="ECO:0000313" key="8">
    <source>
        <dbReference type="EMBL" id="SZD71332.1"/>
    </source>
</evidence>
<dbReference type="SUPFAM" id="SSF51161">
    <property type="entry name" value="Trimeric LpxA-like enzymes"/>
    <property type="match status" value="1"/>
</dbReference>
<evidence type="ECO:0000313" key="9">
    <source>
        <dbReference type="Proteomes" id="UP000262142"/>
    </source>
</evidence>
<dbReference type="Gene3D" id="2.160.10.10">
    <property type="entry name" value="Hexapeptide repeat proteins"/>
    <property type="match status" value="1"/>
</dbReference>
<feature type="domain" description="UDP-3-O-[3-hydroxymyristoyl] glucosamine N-acyltransferase non-repeat region" evidence="7">
    <location>
        <begin position="25"/>
        <end position="91"/>
    </location>
</feature>
<dbReference type="InterPro" id="IPR020573">
    <property type="entry name" value="UDP_GlcNAc_AcTrfase_non-rep"/>
</dbReference>
<accession>A0A383TUI0</accession>
<name>A0A383TUI0_9FLAO</name>
<dbReference type="CDD" id="cd03352">
    <property type="entry name" value="LbH_LpxD"/>
    <property type="match status" value="1"/>
</dbReference>
<dbReference type="NCBIfam" id="NF002060">
    <property type="entry name" value="PRK00892.1"/>
    <property type="match status" value="1"/>
</dbReference>
<dbReference type="Gene3D" id="3.40.1390.10">
    <property type="entry name" value="MurE/MurF, N-terminal domain"/>
    <property type="match status" value="1"/>
</dbReference>
<keyword evidence="9" id="KW-1185">Reference proteome</keyword>
<keyword evidence="6 8" id="KW-0012">Acyltransferase</keyword>
<dbReference type="Pfam" id="PF04613">
    <property type="entry name" value="LpxD"/>
    <property type="match status" value="1"/>
</dbReference>
<dbReference type="InterPro" id="IPR001451">
    <property type="entry name" value="Hexapep"/>
</dbReference>
<organism evidence="8 9">
    <name type="scientific">Candidatus Ornithobacterium hominis</name>
    <dbReference type="NCBI Taxonomy" id="2497989"/>
    <lineage>
        <taxon>Bacteria</taxon>
        <taxon>Pseudomonadati</taxon>
        <taxon>Bacteroidota</taxon>
        <taxon>Flavobacteriia</taxon>
        <taxon>Flavobacteriales</taxon>
        <taxon>Weeksellaceae</taxon>
        <taxon>Ornithobacterium</taxon>
    </lineage>
</organism>
<dbReference type="InterPro" id="IPR007691">
    <property type="entry name" value="LpxD"/>
</dbReference>
<evidence type="ECO:0000256" key="6">
    <source>
        <dbReference type="ARBA" id="ARBA00023315"/>
    </source>
</evidence>
<evidence type="ECO:0000256" key="2">
    <source>
        <dbReference type="ARBA" id="ARBA00022556"/>
    </source>
</evidence>
<dbReference type="Pfam" id="PF14602">
    <property type="entry name" value="Hexapep_2"/>
    <property type="match status" value="2"/>
</dbReference>
<dbReference type="Pfam" id="PF00132">
    <property type="entry name" value="Hexapep"/>
    <property type="match status" value="1"/>
</dbReference>
<keyword evidence="5" id="KW-0443">Lipid metabolism</keyword>
<evidence type="ECO:0000259" key="7">
    <source>
        <dbReference type="Pfam" id="PF04613"/>
    </source>
</evidence>